<evidence type="ECO:0000313" key="1">
    <source>
        <dbReference type="EMBL" id="GAW10151.1"/>
    </source>
</evidence>
<comment type="caution">
    <text evidence="1">The sequence shown here is derived from an EMBL/GenBank/DDBJ whole genome shotgun (WGS) entry which is preliminary data.</text>
</comment>
<sequence>MIASSSALSPEPARQPCRVASSQEEIGQVLRCANIVRFIGIDDSWTPEANCRQVVWGQIDLGVGLSMIFEAQKKCDFEILAISTSVPKGKISCIVQATFGYELALSVTT</sequence>
<name>A0A1Q3ESE0_LENED</name>
<evidence type="ECO:0000313" key="2">
    <source>
        <dbReference type="Proteomes" id="UP000188533"/>
    </source>
</evidence>
<organism evidence="1 2">
    <name type="scientific">Lentinula edodes</name>
    <name type="common">Shiitake mushroom</name>
    <name type="synonym">Lentinus edodes</name>
    <dbReference type="NCBI Taxonomy" id="5353"/>
    <lineage>
        <taxon>Eukaryota</taxon>
        <taxon>Fungi</taxon>
        <taxon>Dikarya</taxon>
        <taxon>Basidiomycota</taxon>
        <taxon>Agaricomycotina</taxon>
        <taxon>Agaricomycetes</taxon>
        <taxon>Agaricomycetidae</taxon>
        <taxon>Agaricales</taxon>
        <taxon>Marasmiineae</taxon>
        <taxon>Omphalotaceae</taxon>
        <taxon>Lentinula</taxon>
    </lineage>
</organism>
<dbReference type="EMBL" id="BDGU01001582">
    <property type="protein sequence ID" value="GAW10151.1"/>
    <property type="molecule type" value="Genomic_DNA"/>
</dbReference>
<reference evidence="1 2" key="2">
    <citation type="submission" date="2017-02" db="EMBL/GenBank/DDBJ databases">
        <title>A genome survey and senescence transcriptome analysis in Lentinula edodes.</title>
        <authorList>
            <person name="Sakamoto Y."/>
            <person name="Nakade K."/>
            <person name="Sato S."/>
            <person name="Yoshida Y."/>
            <person name="Miyazaki K."/>
            <person name="Natsume S."/>
            <person name="Konno N."/>
        </authorList>
    </citation>
    <scope>NUCLEOTIDE SEQUENCE [LARGE SCALE GENOMIC DNA]</scope>
    <source>
        <strain evidence="1 2">NBRC 111202</strain>
    </source>
</reference>
<gene>
    <name evidence="1" type="ORF">LENED_012386</name>
</gene>
<keyword evidence="2" id="KW-1185">Reference proteome</keyword>
<proteinExistence type="predicted"/>
<accession>A0A1Q3ESE0</accession>
<dbReference type="Proteomes" id="UP000188533">
    <property type="component" value="Unassembled WGS sequence"/>
</dbReference>
<dbReference type="AlphaFoldDB" id="A0A1Q3ESE0"/>
<reference evidence="1 2" key="1">
    <citation type="submission" date="2016-08" db="EMBL/GenBank/DDBJ databases">
        <authorList>
            <consortium name="Lentinula edodes genome sequencing consortium"/>
            <person name="Sakamoto Y."/>
            <person name="Nakade K."/>
            <person name="Sato S."/>
            <person name="Yoshida Y."/>
            <person name="Miyazaki K."/>
            <person name="Natsume S."/>
            <person name="Konno N."/>
        </authorList>
    </citation>
    <scope>NUCLEOTIDE SEQUENCE [LARGE SCALE GENOMIC DNA]</scope>
    <source>
        <strain evidence="1 2">NBRC 111202</strain>
    </source>
</reference>
<protein>
    <submittedName>
        <fullName evidence="1">Uncharacterized protein</fullName>
    </submittedName>
</protein>